<evidence type="ECO:0000313" key="2">
    <source>
        <dbReference type="EMBL" id="HGE99389.1"/>
    </source>
</evidence>
<accession>A0A7C3UV60</accession>
<dbReference type="Gene3D" id="3.30.70.920">
    <property type="match status" value="1"/>
</dbReference>
<protein>
    <submittedName>
        <fullName evidence="2">Lrp/AsnC family transcriptional regulator</fullName>
    </submittedName>
</protein>
<dbReference type="InterPro" id="IPR011008">
    <property type="entry name" value="Dimeric_a/b-barrel"/>
</dbReference>
<dbReference type="InterPro" id="IPR019887">
    <property type="entry name" value="Tscrpt_reg_AsnC/Lrp_C"/>
</dbReference>
<reference evidence="2" key="1">
    <citation type="journal article" date="2020" name="mSystems">
        <title>Genome- and Community-Level Interaction Insights into Carbon Utilization and Element Cycling Functions of Hydrothermarchaeota in Hydrothermal Sediment.</title>
        <authorList>
            <person name="Zhou Z."/>
            <person name="Liu Y."/>
            <person name="Xu W."/>
            <person name="Pan J."/>
            <person name="Luo Z.H."/>
            <person name="Li M."/>
        </authorList>
    </citation>
    <scope>NUCLEOTIDE SEQUENCE [LARGE SCALE GENOMIC DNA]</scope>
    <source>
        <strain evidence="2">SpSt-906</strain>
    </source>
</reference>
<name>A0A7C3UV60_UNCW3</name>
<proteinExistence type="predicted"/>
<comment type="caution">
    <text evidence="2">The sequence shown here is derived from an EMBL/GenBank/DDBJ whole genome shotgun (WGS) entry which is preliminary data.</text>
</comment>
<dbReference type="SUPFAM" id="SSF54909">
    <property type="entry name" value="Dimeric alpha+beta barrel"/>
    <property type="match status" value="1"/>
</dbReference>
<evidence type="ECO:0000259" key="1">
    <source>
        <dbReference type="Pfam" id="PF01037"/>
    </source>
</evidence>
<sequence length="86" mass="9448">MKARAFVLINCQAGTTRRIVEKLQQIPGVEYAEAVTGPYDIIAIVSGSDVNYIGVVIAERIQTIEGVEKTITCNVVRFDSLDSLIY</sequence>
<dbReference type="EMBL" id="DTMQ01000033">
    <property type="protein sequence ID" value="HGE99389.1"/>
    <property type="molecule type" value="Genomic_DNA"/>
</dbReference>
<dbReference type="Pfam" id="PF01037">
    <property type="entry name" value="AsnC_trans_reg"/>
    <property type="match status" value="1"/>
</dbReference>
<organism evidence="2">
    <name type="scientific">candidate division WOR-3 bacterium</name>
    <dbReference type="NCBI Taxonomy" id="2052148"/>
    <lineage>
        <taxon>Bacteria</taxon>
        <taxon>Bacteria division WOR-3</taxon>
    </lineage>
</organism>
<gene>
    <name evidence="2" type="ORF">ENX07_04890</name>
</gene>
<feature type="domain" description="Transcription regulator AsnC/Lrp ligand binding" evidence="1">
    <location>
        <begin position="7"/>
        <end position="75"/>
    </location>
</feature>
<dbReference type="AlphaFoldDB" id="A0A7C3UV60"/>